<feature type="chain" id="PRO_5004159214" evidence="2">
    <location>
        <begin position="19"/>
        <end position="237"/>
    </location>
</feature>
<dbReference type="PROSITE" id="PS50041">
    <property type="entry name" value="C_TYPE_LECTIN_2"/>
    <property type="match status" value="1"/>
</dbReference>
<organism evidence="4 5">
    <name type="scientific">Caenorhabditis elegans</name>
    <dbReference type="NCBI Taxonomy" id="6239"/>
    <lineage>
        <taxon>Eukaryota</taxon>
        <taxon>Metazoa</taxon>
        <taxon>Ecdysozoa</taxon>
        <taxon>Nematoda</taxon>
        <taxon>Chromadorea</taxon>
        <taxon>Rhabditida</taxon>
        <taxon>Rhabditina</taxon>
        <taxon>Rhabditomorpha</taxon>
        <taxon>Rhabditoidea</taxon>
        <taxon>Rhabditidae</taxon>
        <taxon>Peloderinae</taxon>
        <taxon>Caenorhabditis</taxon>
    </lineage>
</organism>
<accession>O45829</accession>
<dbReference type="Proteomes" id="UP000001940">
    <property type="component" value="Chromosome I"/>
</dbReference>
<evidence type="ECO:0000259" key="3">
    <source>
        <dbReference type="PROSITE" id="PS50041"/>
    </source>
</evidence>
<dbReference type="PaxDb" id="6239-T26E3.1"/>
<dbReference type="GeneID" id="188922"/>
<dbReference type="FunCoup" id="O45829">
    <property type="interactions" value="1"/>
</dbReference>
<gene>
    <name evidence="4 6" type="primary">clec-103</name>
    <name evidence="4" type="ORF">CELE_T26E3.1</name>
    <name evidence="6" type="ORF">T26E3.1</name>
</gene>
<dbReference type="SMR" id="O45829"/>
<keyword evidence="2" id="KW-0732">Signal</keyword>
<dbReference type="InterPro" id="IPR016186">
    <property type="entry name" value="C-type_lectin-like/link_sf"/>
</dbReference>
<dbReference type="AGR" id="WB:WBGene00012036"/>
<dbReference type="AlphaFoldDB" id="O45829"/>
<dbReference type="InterPro" id="IPR016187">
    <property type="entry name" value="CTDL_fold"/>
</dbReference>
<dbReference type="SUPFAM" id="SSF56436">
    <property type="entry name" value="C-type lectin-like"/>
    <property type="match status" value="1"/>
</dbReference>
<dbReference type="KEGG" id="cel:CELE_T26E3.1"/>
<dbReference type="RefSeq" id="NP_493210.2">
    <property type="nucleotide sequence ID" value="NM_060809.4"/>
</dbReference>
<dbReference type="Bgee" id="WBGene00012036">
    <property type="expression patterns" value="Expressed in adult organism and 1 other cell type or tissue"/>
</dbReference>
<evidence type="ECO:0000313" key="4">
    <source>
        <dbReference type="EMBL" id="CAB04834.2"/>
    </source>
</evidence>
<evidence type="ECO:0000313" key="6">
    <source>
        <dbReference type="WormBase" id="T26E3.1"/>
    </source>
</evidence>
<dbReference type="SMART" id="SM00034">
    <property type="entry name" value="CLECT"/>
    <property type="match status" value="1"/>
</dbReference>
<name>O45829_CAEEL</name>
<feature type="region of interest" description="Disordered" evidence="1">
    <location>
        <begin position="26"/>
        <end position="69"/>
    </location>
</feature>
<evidence type="ECO:0000313" key="5">
    <source>
        <dbReference type="Proteomes" id="UP000001940"/>
    </source>
</evidence>
<dbReference type="InParanoid" id="O45829"/>
<dbReference type="UCSC" id="T26E3.1">
    <property type="organism name" value="c. elegans"/>
</dbReference>
<dbReference type="Pfam" id="PF00059">
    <property type="entry name" value="Lectin_C"/>
    <property type="match status" value="1"/>
</dbReference>
<dbReference type="EMBL" id="BX284601">
    <property type="protein sequence ID" value="CAB04834.2"/>
    <property type="molecule type" value="Genomic_DNA"/>
</dbReference>
<feature type="domain" description="C-type lectin" evidence="3">
    <location>
        <begin position="77"/>
        <end position="199"/>
    </location>
</feature>
<feature type="signal peptide" evidence="2">
    <location>
        <begin position="1"/>
        <end position="18"/>
    </location>
</feature>
<reference evidence="4 5" key="1">
    <citation type="journal article" date="1998" name="Science">
        <title>Genome sequence of the nematode C. elegans: a platform for investigating biology.</title>
        <authorList>
            <consortium name="The C. elegans sequencing consortium"/>
            <person name="Sulson J.E."/>
            <person name="Waterston R."/>
        </authorList>
    </citation>
    <scope>NUCLEOTIDE SEQUENCE [LARGE SCALE GENOMIC DNA]</scope>
    <source>
        <strain evidence="4 5">Bristol N2</strain>
    </source>
</reference>
<dbReference type="eggNOG" id="KOG4297">
    <property type="taxonomic scope" value="Eukaryota"/>
</dbReference>
<dbReference type="CDD" id="cd00037">
    <property type="entry name" value="CLECT"/>
    <property type="match status" value="1"/>
</dbReference>
<keyword evidence="5" id="KW-1185">Reference proteome</keyword>
<dbReference type="WormBase" id="T26E3.1">
    <property type="protein sequence ID" value="CE48326"/>
    <property type="gene ID" value="WBGene00012036"/>
    <property type="gene designation" value="clec-103"/>
</dbReference>
<dbReference type="IntAct" id="O45829">
    <property type="interactions" value="1"/>
</dbReference>
<dbReference type="PANTHER" id="PTHR23124">
    <property type="entry name" value="C-TYPE LECTIN DOMAIN-CONTAINING PROTEIN-RELATED-RELATED"/>
    <property type="match status" value="1"/>
</dbReference>
<sequence>MCAKMIIPLVFLIGFAAAGNFGSSSSESCEDGNGGGRPRPGNGGGRPPGNGNGNGNGGGRPTNGGCDAGWRRFNRPNGGWCVRVFGARMTQADAQIQCQSYGATLSSLQNMEEALQINNMALSVIKANTGSVWIGAKRTTACLKQWLWTNGCGRQNSFAWTDGSATGVAGFVWDNLQPDNDELKQPCAVMLAARAAVTWGGKFWQPAMLDDNNCMFDLEGKHPRSVYGYVCGKNSRA</sequence>
<protein>
    <submittedName>
        <fullName evidence="4">C-type lectin domain-containing protein</fullName>
    </submittedName>
</protein>
<feature type="compositionally biased region" description="Gly residues" evidence="1">
    <location>
        <begin position="32"/>
        <end position="62"/>
    </location>
</feature>
<evidence type="ECO:0000256" key="1">
    <source>
        <dbReference type="SAM" id="MobiDB-lite"/>
    </source>
</evidence>
<dbReference type="Gene3D" id="3.10.100.10">
    <property type="entry name" value="Mannose-Binding Protein A, subunit A"/>
    <property type="match status" value="1"/>
</dbReference>
<proteinExistence type="predicted"/>
<dbReference type="OrthoDB" id="441660at2759"/>
<dbReference type="CTD" id="188922"/>
<evidence type="ECO:0000256" key="2">
    <source>
        <dbReference type="SAM" id="SignalP"/>
    </source>
</evidence>
<dbReference type="InterPro" id="IPR001304">
    <property type="entry name" value="C-type_lectin-like"/>
</dbReference>
<dbReference type="HOGENOM" id="CLU_058687_1_0_1"/>
<dbReference type="PANTHER" id="PTHR23124:SF44">
    <property type="entry name" value="C-TYPE LECTIN DOMAIN-CONTAINING PROTEIN"/>
    <property type="match status" value="1"/>
</dbReference>
<dbReference type="PIR" id="T25295">
    <property type="entry name" value="T25295"/>
</dbReference>